<reference evidence="2" key="1">
    <citation type="journal article" date="2020" name="Stud. Mycol.">
        <title>101 Dothideomycetes genomes: a test case for predicting lifestyles and emergence of pathogens.</title>
        <authorList>
            <person name="Haridas S."/>
            <person name="Albert R."/>
            <person name="Binder M."/>
            <person name="Bloem J."/>
            <person name="Labutti K."/>
            <person name="Salamov A."/>
            <person name="Andreopoulos B."/>
            <person name="Baker S."/>
            <person name="Barry K."/>
            <person name="Bills G."/>
            <person name="Bluhm B."/>
            <person name="Cannon C."/>
            <person name="Castanera R."/>
            <person name="Culley D."/>
            <person name="Daum C."/>
            <person name="Ezra D."/>
            <person name="Gonzalez J."/>
            <person name="Henrissat B."/>
            <person name="Kuo A."/>
            <person name="Liang C."/>
            <person name="Lipzen A."/>
            <person name="Lutzoni F."/>
            <person name="Magnuson J."/>
            <person name="Mondo S."/>
            <person name="Nolan M."/>
            <person name="Ohm R."/>
            <person name="Pangilinan J."/>
            <person name="Park H.-J."/>
            <person name="Ramirez L."/>
            <person name="Alfaro M."/>
            <person name="Sun H."/>
            <person name="Tritt A."/>
            <person name="Yoshinaga Y."/>
            <person name="Zwiers L.-H."/>
            <person name="Turgeon B."/>
            <person name="Goodwin S."/>
            <person name="Spatafora J."/>
            <person name="Crous P."/>
            <person name="Grigoriev I."/>
        </authorList>
    </citation>
    <scope>NUCLEOTIDE SEQUENCE</scope>
    <source>
        <strain evidence="2">Tuck. ex Michener</strain>
    </source>
</reference>
<accession>A0A6A6H7N8</accession>
<dbReference type="EMBL" id="ML991801">
    <property type="protein sequence ID" value="KAF2234124.1"/>
    <property type="molecule type" value="Genomic_DNA"/>
</dbReference>
<evidence type="ECO:0000313" key="2">
    <source>
        <dbReference type="EMBL" id="KAF2234124.1"/>
    </source>
</evidence>
<feature type="region of interest" description="Disordered" evidence="1">
    <location>
        <begin position="225"/>
        <end position="270"/>
    </location>
</feature>
<dbReference type="AlphaFoldDB" id="A0A6A6H7N8"/>
<dbReference type="Proteomes" id="UP000800092">
    <property type="component" value="Unassembled WGS sequence"/>
</dbReference>
<name>A0A6A6H7N8_VIRVR</name>
<organism evidence="2 3">
    <name type="scientific">Viridothelium virens</name>
    <name type="common">Speckled blister lichen</name>
    <name type="synonym">Trypethelium virens</name>
    <dbReference type="NCBI Taxonomy" id="1048519"/>
    <lineage>
        <taxon>Eukaryota</taxon>
        <taxon>Fungi</taxon>
        <taxon>Dikarya</taxon>
        <taxon>Ascomycota</taxon>
        <taxon>Pezizomycotina</taxon>
        <taxon>Dothideomycetes</taxon>
        <taxon>Dothideomycetes incertae sedis</taxon>
        <taxon>Trypetheliales</taxon>
        <taxon>Trypetheliaceae</taxon>
        <taxon>Viridothelium</taxon>
    </lineage>
</organism>
<evidence type="ECO:0000313" key="3">
    <source>
        <dbReference type="Proteomes" id="UP000800092"/>
    </source>
</evidence>
<proteinExistence type="predicted"/>
<evidence type="ECO:0000256" key="1">
    <source>
        <dbReference type="SAM" id="MobiDB-lite"/>
    </source>
</evidence>
<protein>
    <submittedName>
        <fullName evidence="2">Uncharacterized protein</fullName>
    </submittedName>
</protein>
<feature type="region of interest" description="Disordered" evidence="1">
    <location>
        <begin position="189"/>
        <end position="209"/>
    </location>
</feature>
<gene>
    <name evidence="2" type="ORF">EV356DRAFT_533176</name>
</gene>
<keyword evidence="3" id="KW-1185">Reference proteome</keyword>
<feature type="compositionally biased region" description="Polar residues" evidence="1">
    <location>
        <begin position="227"/>
        <end position="244"/>
    </location>
</feature>
<sequence>MKSYSTSTATTAIRATGLPIVREGGSSLGKLKVHSFRAEMIQYLRTNMRRQTWYQPNQHWMTNSNTLVPRGLSENLYINIPRAYELLPYVTYAYPVNQYASPVQYETLSPLPSWVQDSPSSVVAPSQMPSRTNFHNQGTQLISKGEEDLLDEARASVWADFLSSQPWHFISPRIVNGFPIWRRHSGHEESTLEQSEEQGAHVEESCGDSLRQDLPAEEWPFREFFPDQSSTLSEASRASTQTGCNFEDPLPRYVSSPANSNPHSAHGKFD</sequence>